<evidence type="ECO:0000313" key="1">
    <source>
        <dbReference type="EMBL" id="MBD0776861.1"/>
    </source>
</evidence>
<gene>
    <name evidence="1" type="ORF">HPE56_03560</name>
</gene>
<keyword evidence="2" id="KW-1185">Reference proteome</keyword>
<sequence length="387" mass="45069">MTEIKIIKHTTPKHLAETYCKIGDIEDKPIALLIPSDLAQYRFGLLADILKLIITLNSKCNIKIIKLDFASSELDKFYEQEYSYPIISLLWNTAKFVDKDGENIKSLLREKQNEFFIKMNSYEKFKGNKHIWVNTDHLSKSKGLIRLFENSNGFNDDEKKIATTVKKILTKNILTFKKQNLNEVEDILEDIGAIVYELTKNTFEWGRTDSNSVEIPSSVRGAYLRFHINKKEKITEEYKGTPIATFFNHKSIEREYLNHLKQVYYLEILVFDSGVGFIDKFHQKNEIDDLSIIKKCLIKNQTSSTSNLKSKKGIGLDRILRILDKKGFLKISTDKYSVYRDLIKDNYEPVKKDNLKDLVIENWNQDGFENQIKAQGSYISILYPFKN</sequence>
<dbReference type="RefSeq" id="WP_188242369.1">
    <property type="nucleotide sequence ID" value="NZ_JABTCF010000001.1"/>
</dbReference>
<accession>A0ABR7UXG8</accession>
<evidence type="ECO:0000313" key="2">
    <source>
        <dbReference type="Proteomes" id="UP001166021"/>
    </source>
</evidence>
<name>A0ABR7UXG8_9FLAO</name>
<reference evidence="1" key="1">
    <citation type="submission" date="2020-05" db="EMBL/GenBank/DDBJ databases">
        <title>The draft genome sequence of Maribacter sp. ANRC-HE7.</title>
        <authorList>
            <person name="Mu L."/>
        </authorList>
    </citation>
    <scope>NUCLEOTIDE SEQUENCE</scope>
    <source>
        <strain evidence="1">ANRC-HE7</strain>
    </source>
</reference>
<dbReference type="EMBL" id="JABTCF010000001">
    <property type="protein sequence ID" value="MBD0776861.1"/>
    <property type="molecule type" value="Genomic_DNA"/>
</dbReference>
<organism evidence="1 2">
    <name type="scientific">Maribacter aquimaris</name>
    <dbReference type="NCBI Taxonomy" id="2737171"/>
    <lineage>
        <taxon>Bacteria</taxon>
        <taxon>Pseudomonadati</taxon>
        <taxon>Bacteroidota</taxon>
        <taxon>Flavobacteriia</taxon>
        <taxon>Flavobacteriales</taxon>
        <taxon>Flavobacteriaceae</taxon>
        <taxon>Maribacter</taxon>
    </lineage>
</organism>
<proteinExistence type="predicted"/>
<protein>
    <submittedName>
        <fullName evidence="1">Uncharacterized protein</fullName>
    </submittedName>
</protein>
<comment type="caution">
    <text evidence="1">The sequence shown here is derived from an EMBL/GenBank/DDBJ whole genome shotgun (WGS) entry which is preliminary data.</text>
</comment>
<dbReference type="Proteomes" id="UP001166021">
    <property type="component" value="Unassembled WGS sequence"/>
</dbReference>